<evidence type="ECO:0000313" key="6">
    <source>
        <dbReference type="Proteomes" id="UP001499954"/>
    </source>
</evidence>
<evidence type="ECO:0000256" key="1">
    <source>
        <dbReference type="ARBA" id="ARBA00009809"/>
    </source>
</evidence>
<dbReference type="InterPro" id="IPR031330">
    <property type="entry name" value="Gly_Hdrlase_35_cat"/>
</dbReference>
<dbReference type="Proteomes" id="UP001499954">
    <property type="component" value="Unassembled WGS sequence"/>
</dbReference>
<comment type="similarity">
    <text evidence="1 2">Belongs to the glycosyl hydrolase 35 family.</text>
</comment>
<evidence type="ECO:0000256" key="2">
    <source>
        <dbReference type="RuleBase" id="RU003679"/>
    </source>
</evidence>
<organism evidence="5 6">
    <name type="scientific">Agromyces allii</name>
    <dbReference type="NCBI Taxonomy" id="393607"/>
    <lineage>
        <taxon>Bacteria</taxon>
        <taxon>Bacillati</taxon>
        <taxon>Actinomycetota</taxon>
        <taxon>Actinomycetes</taxon>
        <taxon>Micrococcales</taxon>
        <taxon>Microbacteriaceae</taxon>
        <taxon>Agromyces</taxon>
    </lineage>
</organism>
<gene>
    <name evidence="5" type="ORF">GCM10009717_21420</name>
</gene>
<keyword evidence="6" id="KW-1185">Reference proteome</keyword>
<name>A0ABN2QPU6_9MICO</name>
<dbReference type="Pfam" id="PF01301">
    <property type="entry name" value="Glyco_hydro_35"/>
    <property type="match status" value="1"/>
</dbReference>
<evidence type="ECO:0000259" key="4">
    <source>
        <dbReference type="Pfam" id="PF01301"/>
    </source>
</evidence>
<dbReference type="EMBL" id="BAAAMK010000004">
    <property type="protein sequence ID" value="GAA1955179.1"/>
    <property type="molecule type" value="Genomic_DNA"/>
</dbReference>
<evidence type="ECO:0000256" key="3">
    <source>
        <dbReference type="SAM" id="MobiDB-lite"/>
    </source>
</evidence>
<reference evidence="5 6" key="1">
    <citation type="journal article" date="2019" name="Int. J. Syst. Evol. Microbiol.">
        <title>The Global Catalogue of Microorganisms (GCM) 10K type strain sequencing project: providing services to taxonomists for standard genome sequencing and annotation.</title>
        <authorList>
            <consortium name="The Broad Institute Genomics Platform"/>
            <consortium name="The Broad Institute Genome Sequencing Center for Infectious Disease"/>
            <person name="Wu L."/>
            <person name="Ma J."/>
        </authorList>
    </citation>
    <scope>NUCLEOTIDE SEQUENCE [LARGE SCALE GENOMIC DNA]</scope>
    <source>
        <strain evidence="5 6">JCM 13584</strain>
    </source>
</reference>
<sequence>MTSTTSGLNSIQLRDSRPPLIDPAMSNQDDPHSRIRLTSRWIEIDGRPSLPVTGELHFSRIPRARWEETLRLMVASGLTSVSTYLFWIHHEPVRGDISFDGDLDIAAFLETAERVGVDVILRIGPWCHGEVRNGGHPDWVIEAAPAARTNDPVYLELARGWYEQVAAQVARFCGPDSRVIGIQIENELYDQPDHIATLKRLAREAGLSAPIWTATGWGGAILPPHEVFPLYSGYADGFWAGQGSTWDDSFRDHFRFTHEWDDPGVGGDFREEGVEIVVRAVDPEFPPATCELGGGMATAYHRRPIARGRDIAALANVKIGNGSAWQGFYMYAGGVNPADHLQETHATGYPNDLPRFDYDFQAALGATGHPSASLGLLRDHNAFLDAFGERLVQMYSSLPDDAPVDVHDLTSLRWAVRSDGDTGFLFINTHQPHEPLAGSSEVQFRIDLGGDELVVPDRPLDIPSGLIARWPLRLEIAGVRIEWATASVAGLVDGDVPTLVLRAPDDIAARIQFASPTSLQFSDEVVSAEEPLDIRPGTSLVADGALRVLVVDERQAERLWYLGDELIQSDDAVWREPHGLVVRASQQPSTTRWTGSSFEPIVLRASSAPVTTPLVLEAVRSGSDVPARYGEFMGRSSAPTDPQIDQVAAVWRVDLPTTEARAQGDLVELVIDWEGDVAQLRADGTVIRDRFWDGLPWRVDITDLAPGTELTLHVVPITTDSRIDLDAAAQARVAAEGRLCAVQHIERVVSVRWTEPAR</sequence>
<dbReference type="PRINTS" id="PR00742">
    <property type="entry name" value="GLHYDRLASE35"/>
</dbReference>
<dbReference type="InterPro" id="IPR017853">
    <property type="entry name" value="GH"/>
</dbReference>
<evidence type="ECO:0000313" key="5">
    <source>
        <dbReference type="EMBL" id="GAA1955179.1"/>
    </source>
</evidence>
<dbReference type="PANTHER" id="PTHR23421">
    <property type="entry name" value="BETA-GALACTOSIDASE RELATED"/>
    <property type="match status" value="1"/>
</dbReference>
<feature type="region of interest" description="Disordered" evidence="3">
    <location>
        <begin position="1"/>
        <end position="31"/>
    </location>
</feature>
<proteinExistence type="inferred from homology"/>
<dbReference type="RefSeq" id="WP_157416076.1">
    <property type="nucleotide sequence ID" value="NZ_BAAAMK010000004.1"/>
</dbReference>
<feature type="compositionally biased region" description="Polar residues" evidence="3">
    <location>
        <begin position="1"/>
        <end position="13"/>
    </location>
</feature>
<accession>A0ABN2QPU6</accession>
<dbReference type="SUPFAM" id="SSF51445">
    <property type="entry name" value="(Trans)glycosidases"/>
    <property type="match status" value="1"/>
</dbReference>
<feature type="domain" description="Glycoside hydrolase 35 catalytic" evidence="4">
    <location>
        <begin position="44"/>
        <end position="378"/>
    </location>
</feature>
<dbReference type="InterPro" id="IPR001944">
    <property type="entry name" value="Glycoside_Hdrlase_35"/>
</dbReference>
<comment type="caution">
    <text evidence="5">The sequence shown here is derived from an EMBL/GenBank/DDBJ whole genome shotgun (WGS) entry which is preliminary data.</text>
</comment>
<protein>
    <submittedName>
        <fullName evidence="5">Beta-galactosidase</fullName>
    </submittedName>
</protein>
<dbReference type="Gene3D" id="3.20.20.80">
    <property type="entry name" value="Glycosidases"/>
    <property type="match status" value="1"/>
</dbReference>